<feature type="signal peptide" evidence="2">
    <location>
        <begin position="1"/>
        <end position="21"/>
    </location>
</feature>
<protein>
    <submittedName>
        <fullName evidence="3">Uncharacterized protein</fullName>
    </submittedName>
</protein>
<dbReference type="EMBL" id="CP144374">
    <property type="protein sequence ID" value="XCH47770.1"/>
    <property type="molecule type" value="Genomic_DNA"/>
</dbReference>
<dbReference type="KEGG" id="tob:V4D31_05305"/>
<gene>
    <name evidence="3" type="ORF">V4D31_05305</name>
</gene>
<evidence type="ECO:0000313" key="3">
    <source>
        <dbReference type="EMBL" id="XCH47770.1"/>
    </source>
</evidence>
<reference evidence="3" key="1">
    <citation type="submission" date="2024-01" db="EMBL/GenBank/DDBJ databases">
        <title>The first autotrophic representatives of the genus Thermodesulfovibrio.</title>
        <authorList>
            <person name="Maltseva A.I."/>
            <person name="Elcheninov A.G."/>
            <person name="Kublanov I.V."/>
            <person name="Lebedinsky A.V."/>
            <person name="Frolov E.N."/>
        </authorList>
    </citation>
    <scope>NUCLEOTIDE SEQUENCE</scope>
    <source>
        <strain evidence="3">3462-1</strain>
    </source>
</reference>
<feature type="compositionally biased region" description="Polar residues" evidence="1">
    <location>
        <begin position="59"/>
        <end position="75"/>
    </location>
</feature>
<feature type="region of interest" description="Disordered" evidence="1">
    <location>
        <begin position="30"/>
        <end position="75"/>
    </location>
</feature>
<keyword evidence="2" id="KW-0732">Signal</keyword>
<accession>A0AAU8H0M8</accession>
<feature type="chain" id="PRO_5043414651" evidence="2">
    <location>
        <begin position="22"/>
        <end position="360"/>
    </location>
</feature>
<evidence type="ECO:0000256" key="2">
    <source>
        <dbReference type="SAM" id="SignalP"/>
    </source>
</evidence>
<dbReference type="AlphaFoldDB" id="A0AAU8H0M8"/>
<dbReference type="RefSeq" id="WP_353685431.1">
    <property type="nucleotide sequence ID" value="NZ_CP144374.1"/>
</dbReference>
<sequence length="360" mass="39978">MFKKKITIVLTILLLTVPVFAMDTNVDTGKFKKHGKEQSQTQKKTLEQKTSKGRKRAHTQATGTETIESQSDKQAWQDTTGAGAEITLPLEAVFMDRIATLESETGTMFNACKLVTHPLTPYDLGLNVEAGYGIIDAIKAQYYNMAGQNYMPVGDVVDESKIRQYRDCMAFYGAVIAQAYLYLTQDLSSLKASLSRGTNTVVKGIGYDDFVTLANAALDRAVYGGITNKTIKRIYERILQDNSSCVFQGQPNVVKCGSTQITIQTIPQLIAYGIEWYGTKFAGYHGSFKVNRAWSYLASLEQSKTNSKYARWIDEVTKYIEELESQGKTKEATLVRKKAVEIVKSGKQTVSPSFLLSGIH</sequence>
<proteinExistence type="predicted"/>
<evidence type="ECO:0000256" key="1">
    <source>
        <dbReference type="SAM" id="MobiDB-lite"/>
    </source>
</evidence>
<organism evidence="3">
    <name type="scientific">Thermodesulfovibrio obliviosus</name>
    <dbReference type="NCBI Taxonomy" id="3118332"/>
    <lineage>
        <taxon>Bacteria</taxon>
        <taxon>Pseudomonadati</taxon>
        <taxon>Nitrospirota</taxon>
        <taxon>Thermodesulfovibrionia</taxon>
        <taxon>Thermodesulfovibrionales</taxon>
        <taxon>Thermodesulfovibrionaceae</taxon>
        <taxon>Thermodesulfovibrio</taxon>
    </lineage>
</organism>
<name>A0AAU8H0M8_9BACT</name>